<keyword evidence="6 9" id="KW-0406">Ion transport</keyword>
<accession>B3RRP7</accession>
<dbReference type="PANTHER" id="PTHR12733:SF3">
    <property type="entry name" value="ATP SYNTHASE F(0) COMPLEX SUBUNIT B1, MITOCHONDRIAL"/>
    <property type="match status" value="1"/>
</dbReference>
<name>B3RRP7_TRIAD</name>
<dbReference type="Gene3D" id="1.20.5.2210">
    <property type="match status" value="1"/>
</dbReference>
<keyword evidence="3 9" id="KW-0138">CF(0)</keyword>
<organism evidence="10 11">
    <name type="scientific">Trichoplax adhaerens</name>
    <name type="common">Trichoplax reptans</name>
    <dbReference type="NCBI Taxonomy" id="10228"/>
    <lineage>
        <taxon>Eukaryota</taxon>
        <taxon>Metazoa</taxon>
        <taxon>Placozoa</taxon>
        <taxon>Uniplacotomia</taxon>
        <taxon>Trichoplacea</taxon>
        <taxon>Trichoplacidae</taxon>
        <taxon>Trichoplax</taxon>
    </lineage>
</organism>
<sequence length="248" mass="28325">MLSRSRIALSASYALLNASKRSVGKIVQPSIVILNNRCISQSPRLAKENAVQTTSNRTLKELIEEKTGTSGPYVLGGGILAYLLSKEMLVLHTETLIALSIFGVSYGIIRKVGKPTAEFLDQQGDEILDTLNEGRNMQMERLQEAIEAEKGIERMFDSRNEIFEVMKENNAMKLELEYRKRQQHVYEEVKKRLDYQVEVEQTKRRQEKEHIVGWLEQEVVKSISAQQEKDFLSQCFVDLKAISSSNRL</sequence>
<dbReference type="FunCoup" id="B3RRP7">
    <property type="interactions" value="1358"/>
</dbReference>
<evidence type="ECO:0000256" key="1">
    <source>
        <dbReference type="ARBA" id="ARBA00007479"/>
    </source>
</evidence>
<dbReference type="GO" id="GO:0015986">
    <property type="term" value="P:proton motive force-driven ATP synthesis"/>
    <property type="evidence" value="ECO:0000318"/>
    <property type="project" value="GO_Central"/>
</dbReference>
<dbReference type="HOGENOM" id="CLU_087186_1_0_1"/>
<evidence type="ECO:0000256" key="2">
    <source>
        <dbReference type="ARBA" id="ARBA00022448"/>
    </source>
</evidence>
<dbReference type="GO" id="GO:0015078">
    <property type="term" value="F:proton transmembrane transporter activity"/>
    <property type="evidence" value="ECO:0007669"/>
    <property type="project" value="UniProtKB-UniRule"/>
</dbReference>
<keyword evidence="2 9" id="KW-0813">Transport</keyword>
<dbReference type="Pfam" id="PF05405">
    <property type="entry name" value="Mt_ATP-synt_B"/>
    <property type="match status" value="1"/>
</dbReference>
<dbReference type="AlphaFoldDB" id="B3RRP7"/>
<dbReference type="InParanoid" id="B3RRP7"/>
<dbReference type="InterPro" id="IPR013837">
    <property type="entry name" value="ATP_synth_F0_suB"/>
</dbReference>
<comment type="subunit">
    <text evidence="9">F-type ATPases have 2 components, CF(1) - the catalytic core - and CF(0) - the membrane proton channel. CF(1) and CF(0) have multiple subunits.</text>
</comment>
<gene>
    <name evidence="10" type="ORF">TRIADDRAFT_63741</name>
</gene>
<evidence type="ECO:0000256" key="4">
    <source>
        <dbReference type="ARBA" id="ARBA00022781"/>
    </source>
</evidence>
<evidence type="ECO:0000256" key="5">
    <source>
        <dbReference type="ARBA" id="ARBA00022792"/>
    </source>
</evidence>
<comment type="subcellular location">
    <subcellularLocation>
        <location evidence="9">Mitochondrion</location>
    </subcellularLocation>
    <subcellularLocation>
        <location evidence="9">Mitochondrion inner membrane</location>
    </subcellularLocation>
</comment>
<comment type="function">
    <text evidence="9">Subunit b, of the mitochondrial membrane ATP synthase complex (F(1)F(0) ATP synthase or Complex V) that produces ATP from ADP in the presence of a proton gradient across the membrane which is generated by electron transport complexes of the respiratory chain. ATP synthase complex consist of a soluble F(1) head domain - the catalytic core - and a membrane F(1) domain - the membrane proton channel. These two domains are linked by a central stalk rotating inside the F(1) region and a stationary peripheral stalk. During catalysis, ATP synthesis in the catalytic domain of F(1) is coupled via a rotary mechanism of the central stalk subunits to proton translocation. In vivo, can only synthesize ATP although its ATP hydrolase activity can be activated artificially in vitro. Part of the complex F(0) domain. Part of the complex F(0) domain and the peripheric stalk, which acts as a stator to hold the catalytic alpha(3)beta(3) subcomplex and subunit a/ATP6 static relative to the rotary elements.</text>
</comment>
<dbReference type="CTD" id="6751600"/>
<keyword evidence="4 9" id="KW-0375">Hydrogen ion transport</keyword>
<keyword evidence="11" id="KW-1185">Reference proteome</keyword>
<dbReference type="STRING" id="10228.B3RRP7"/>
<reference evidence="10 11" key="1">
    <citation type="journal article" date="2008" name="Nature">
        <title>The Trichoplax genome and the nature of placozoans.</title>
        <authorList>
            <person name="Srivastava M."/>
            <person name="Begovic E."/>
            <person name="Chapman J."/>
            <person name="Putnam N.H."/>
            <person name="Hellsten U."/>
            <person name="Kawashima T."/>
            <person name="Kuo A."/>
            <person name="Mitros T."/>
            <person name="Salamov A."/>
            <person name="Carpenter M.L."/>
            <person name="Signorovitch A.Y."/>
            <person name="Moreno M.A."/>
            <person name="Kamm K."/>
            <person name="Grimwood J."/>
            <person name="Schmutz J."/>
            <person name="Shapiro H."/>
            <person name="Grigoriev I.V."/>
            <person name="Buss L.W."/>
            <person name="Schierwater B."/>
            <person name="Dellaporta S.L."/>
            <person name="Rokhsar D.S."/>
        </authorList>
    </citation>
    <scope>NUCLEOTIDE SEQUENCE [LARGE SCALE GENOMIC DNA]</scope>
    <source>
        <strain evidence="10 11">Grell-BS-1999</strain>
    </source>
</reference>
<keyword evidence="5 9" id="KW-0999">Mitochondrion inner membrane</keyword>
<dbReference type="eggNOG" id="KOG3976">
    <property type="taxonomic scope" value="Eukaryota"/>
</dbReference>
<dbReference type="OrthoDB" id="67388at2759"/>
<dbReference type="KEGG" id="tad:TRIADDRAFT_63741"/>
<keyword evidence="8 9" id="KW-0472">Membrane</keyword>
<evidence type="ECO:0000256" key="9">
    <source>
        <dbReference type="RuleBase" id="RU368017"/>
    </source>
</evidence>
<evidence type="ECO:0000256" key="3">
    <source>
        <dbReference type="ARBA" id="ARBA00022547"/>
    </source>
</evidence>
<dbReference type="PhylomeDB" id="B3RRP7"/>
<dbReference type="RefSeq" id="XP_002110902.1">
    <property type="nucleotide sequence ID" value="XM_002110866.1"/>
</dbReference>
<dbReference type="GO" id="GO:0045259">
    <property type="term" value="C:proton-transporting ATP synthase complex"/>
    <property type="evidence" value="ECO:0007669"/>
    <property type="project" value="UniProtKB-KW"/>
</dbReference>
<dbReference type="InterPro" id="IPR008688">
    <property type="entry name" value="ATP_synth_Bsub_B/MI25"/>
</dbReference>
<keyword evidence="7 9" id="KW-0496">Mitochondrion</keyword>
<evidence type="ECO:0000313" key="10">
    <source>
        <dbReference type="EMBL" id="EDV26906.1"/>
    </source>
</evidence>
<dbReference type="GO" id="GO:0005743">
    <property type="term" value="C:mitochondrial inner membrane"/>
    <property type="evidence" value="ECO:0007669"/>
    <property type="project" value="UniProtKB-SubCell"/>
</dbReference>
<protein>
    <recommendedName>
        <fullName evidence="9">ATP synthase subunit b</fullName>
    </recommendedName>
</protein>
<evidence type="ECO:0000256" key="6">
    <source>
        <dbReference type="ARBA" id="ARBA00023065"/>
    </source>
</evidence>
<dbReference type="GeneID" id="6751600"/>
<dbReference type="OMA" id="CTAGEGN"/>
<dbReference type="EMBL" id="DS985243">
    <property type="protein sequence ID" value="EDV26906.1"/>
    <property type="molecule type" value="Genomic_DNA"/>
</dbReference>
<dbReference type="SUPFAM" id="SSF161060">
    <property type="entry name" value="ATP synthase B chain-like"/>
    <property type="match status" value="1"/>
</dbReference>
<dbReference type="PANTHER" id="PTHR12733">
    <property type="entry name" value="MITOCHONDRIAL ATP SYNTHASE B CHAIN"/>
    <property type="match status" value="1"/>
</dbReference>
<proteinExistence type="inferred from homology"/>
<dbReference type="Proteomes" id="UP000009022">
    <property type="component" value="Unassembled WGS sequence"/>
</dbReference>
<comment type="similarity">
    <text evidence="1 9">Belongs to the eukaryotic ATPase B chain family.</text>
</comment>
<evidence type="ECO:0000313" key="11">
    <source>
        <dbReference type="Proteomes" id="UP000009022"/>
    </source>
</evidence>
<evidence type="ECO:0000256" key="7">
    <source>
        <dbReference type="ARBA" id="ARBA00023128"/>
    </source>
</evidence>
<evidence type="ECO:0000256" key="8">
    <source>
        <dbReference type="ARBA" id="ARBA00023136"/>
    </source>
</evidence>